<dbReference type="EMBL" id="MDHN01000021">
    <property type="protein sequence ID" value="OFC71038.1"/>
    <property type="molecule type" value="Genomic_DNA"/>
</dbReference>
<dbReference type="OrthoDB" id="9768147at2"/>
<feature type="chain" id="PRO_5009209649" evidence="1">
    <location>
        <begin position="33"/>
        <end position="995"/>
    </location>
</feature>
<sequence length="995" mass="109114">MHTHWKNRSSISSALLLTAGVATTMIVAPAQAQQITGSVKGTVTAPSGSVSVSGVTVTATSDVMPKPRTATTRPDGSYSLLYLLPGYYELTFTFADGSVRKTSTQVLLEQASVVDLAYQPAETEVIEIYGSAIITEGDSSLSNSFGEDVISNMPVGQSYREMLKILPGVEYTENGKLGPSAGGSGVDNSYALDGVDLSLPMFGNLSSEPATHDIAYLSVDRGGAKAIGFNRAGGFSVNSTSKSGTNEFHGSLEYRLQNADFTATPEDGVISDVDQSWIIGSLSGPIIEDTLYFYGSYYRPEETGEDKVTAYGPAKSYKSTRDEYFGKLTWAPTEEILLNASHRVSDKEITGASIGEFETDDRSQGSESKINITSIDGSWLVGDASSFTFKYAKYKEEGATLPDVMLNFTPVMGDALDSSDLASQGAFGIQSLRDYPEGADAATMAQYDLFNSYAQQYINQYGYVGDDGELSGGGGVGVYPTIDSVEYSRESFQVGFDTELYTGNLTHMIHLGARWSELGEDLRRVSNGWGSIAYVGGLGSDGENDVSDVFYEVSIEAASFNPDGTIIPSLKSSSESIDLEFNDEIQHGDFTYNIGFLLSQDTLYGQGLRENSNNLSGYELAPGEKYEMYKTDWKDMFQPRLGVKWEYQDGANVFANYASYNPNASSLARAASWDRNIRGTLLVHFDENGEYLAAGGAPGSSGKFFADNLRPRRIDEWTLGTSKLLTNQFFVRSHLRYRYGSHFWEDMPNGARLYGEYGPAGGVPENIAAKGLYIPNLDDMRAEVGGSSYVIAEVDDGQTKYWEWSVEGEYNNDKVFVNASYVWSHYYGNFDQDNTSTGNDANLFIGSSNYGDGPGRMPWDFRYGNLAGDKPHKVKINSTYTTDWDGVLGAFFIFQSGGAWTAWDGTPYGYSSSTTRYAEPAGTRRDASHWQLDLSYTQYWEFVEGYTARFRADLFNVFDNQTGYSANPLMTSELFGQPRNFYNPRRIQLAVGIEF</sequence>
<reference evidence="2 3" key="1">
    <citation type="submission" date="2016-08" db="EMBL/GenBank/DDBJ databases">
        <authorList>
            <person name="Seilhamer J.J."/>
        </authorList>
    </citation>
    <scope>NUCLEOTIDE SEQUENCE [LARGE SCALE GENOMIC DNA]</scope>
    <source>
        <strain evidence="2 3">KCTC 42603</strain>
    </source>
</reference>
<protein>
    <submittedName>
        <fullName evidence="2">TonB-dependent receptor</fullName>
    </submittedName>
</protein>
<dbReference type="GO" id="GO:0030246">
    <property type="term" value="F:carbohydrate binding"/>
    <property type="evidence" value="ECO:0007669"/>
    <property type="project" value="InterPro"/>
</dbReference>
<dbReference type="Proteomes" id="UP000175691">
    <property type="component" value="Unassembled WGS sequence"/>
</dbReference>
<organism evidence="2 3">
    <name type="scientific">Alteromonas confluentis</name>
    <dbReference type="NCBI Taxonomy" id="1656094"/>
    <lineage>
        <taxon>Bacteria</taxon>
        <taxon>Pseudomonadati</taxon>
        <taxon>Pseudomonadota</taxon>
        <taxon>Gammaproteobacteria</taxon>
        <taxon>Alteromonadales</taxon>
        <taxon>Alteromonadaceae</taxon>
        <taxon>Alteromonas/Salinimonas group</taxon>
        <taxon>Alteromonas</taxon>
    </lineage>
</organism>
<dbReference type="Pfam" id="PF13620">
    <property type="entry name" value="CarboxypepD_reg"/>
    <property type="match status" value="1"/>
</dbReference>
<dbReference type="AlphaFoldDB" id="A0A1E7ZC04"/>
<accession>A0A1E7ZC04</accession>
<keyword evidence="1" id="KW-0732">Signal</keyword>
<evidence type="ECO:0000313" key="2">
    <source>
        <dbReference type="EMBL" id="OFC71038.1"/>
    </source>
</evidence>
<dbReference type="STRING" id="1656094.BFC18_10845"/>
<dbReference type="Gene3D" id="2.60.40.1120">
    <property type="entry name" value="Carboxypeptidase-like, regulatory domain"/>
    <property type="match status" value="1"/>
</dbReference>
<comment type="caution">
    <text evidence="2">The sequence shown here is derived from an EMBL/GenBank/DDBJ whole genome shotgun (WGS) entry which is preliminary data.</text>
</comment>
<evidence type="ECO:0000256" key="1">
    <source>
        <dbReference type="SAM" id="SignalP"/>
    </source>
</evidence>
<dbReference type="InterPro" id="IPR013784">
    <property type="entry name" value="Carb-bd-like_fold"/>
</dbReference>
<evidence type="ECO:0000313" key="3">
    <source>
        <dbReference type="Proteomes" id="UP000175691"/>
    </source>
</evidence>
<proteinExistence type="predicted"/>
<feature type="signal peptide" evidence="1">
    <location>
        <begin position="1"/>
        <end position="32"/>
    </location>
</feature>
<name>A0A1E7ZC04_9ALTE</name>
<dbReference type="SUPFAM" id="SSF56935">
    <property type="entry name" value="Porins"/>
    <property type="match status" value="1"/>
</dbReference>
<keyword evidence="3" id="KW-1185">Reference proteome</keyword>
<keyword evidence="2" id="KW-0675">Receptor</keyword>
<gene>
    <name evidence="2" type="ORF">BFC18_10845</name>
</gene>
<dbReference type="SUPFAM" id="SSF49452">
    <property type="entry name" value="Starch-binding domain-like"/>
    <property type="match status" value="1"/>
</dbReference>